<evidence type="ECO:0000256" key="4">
    <source>
        <dbReference type="ARBA" id="ARBA00035175"/>
    </source>
</evidence>
<dbReference type="RefSeq" id="WP_183193626.1">
    <property type="nucleotide sequence ID" value="NZ_JACIFE010000001.1"/>
</dbReference>
<evidence type="ECO:0000313" key="7">
    <source>
        <dbReference type="EMBL" id="MBB4076018.1"/>
    </source>
</evidence>
<keyword evidence="8" id="KW-1185">Reference proteome</keyword>
<dbReference type="GO" id="GO:0003735">
    <property type="term" value="F:structural constituent of ribosome"/>
    <property type="evidence" value="ECO:0007669"/>
    <property type="project" value="InterPro"/>
</dbReference>
<dbReference type="GO" id="GO:0006412">
    <property type="term" value="P:translation"/>
    <property type="evidence" value="ECO:0007669"/>
    <property type="project" value="UniProtKB-UniRule"/>
</dbReference>
<keyword evidence="3 5" id="KW-0687">Ribonucleoprotein</keyword>
<protein>
    <recommendedName>
        <fullName evidence="4 5">Large ribosomal subunit protein bL27</fullName>
    </recommendedName>
</protein>
<organism evidence="7 8">
    <name type="scientific">Bartonella fuyuanensis</name>
    <dbReference type="NCBI Taxonomy" id="1460968"/>
    <lineage>
        <taxon>Bacteria</taxon>
        <taxon>Pseudomonadati</taxon>
        <taxon>Pseudomonadota</taxon>
        <taxon>Alphaproteobacteria</taxon>
        <taxon>Hyphomicrobiales</taxon>
        <taxon>Bartonellaceae</taxon>
        <taxon>Bartonella</taxon>
    </lineage>
</organism>
<dbReference type="Proteomes" id="UP000585970">
    <property type="component" value="Unassembled WGS sequence"/>
</dbReference>
<dbReference type="FunFam" id="2.40.50.100:FF:000020">
    <property type="entry name" value="50S ribosomal protein L27"/>
    <property type="match status" value="1"/>
</dbReference>
<comment type="caution">
    <text evidence="7">The sequence shown here is derived from an EMBL/GenBank/DDBJ whole genome shotgun (WGS) entry which is preliminary data.</text>
</comment>
<evidence type="ECO:0000256" key="1">
    <source>
        <dbReference type="ARBA" id="ARBA00010797"/>
    </source>
</evidence>
<dbReference type="PANTHER" id="PTHR15893">
    <property type="entry name" value="RIBOSOMAL PROTEIN L27"/>
    <property type="match status" value="1"/>
</dbReference>
<name>A0A840E1F9_9HYPH</name>
<dbReference type="AlphaFoldDB" id="A0A840E1F9"/>
<dbReference type="Pfam" id="PF01016">
    <property type="entry name" value="Ribosomal_L27"/>
    <property type="match status" value="1"/>
</dbReference>
<sequence>MAHKKAGGSSRNGRDSESKRLGVKKFGGETVIAGNIIIRQRGTRWHPGDNVGIGKDHTLFALLKGKVSFQRKAGNRFYVSVIPMVETAE</sequence>
<dbReference type="PROSITE" id="PS00831">
    <property type="entry name" value="RIBOSOMAL_L27"/>
    <property type="match status" value="1"/>
</dbReference>
<keyword evidence="2 5" id="KW-0689">Ribosomal protein</keyword>
<dbReference type="InterPro" id="IPR001684">
    <property type="entry name" value="Ribosomal_bL27"/>
</dbReference>
<dbReference type="HAMAP" id="MF_00539">
    <property type="entry name" value="Ribosomal_bL27"/>
    <property type="match status" value="1"/>
</dbReference>
<dbReference type="Gene3D" id="2.40.50.100">
    <property type="match status" value="1"/>
</dbReference>
<dbReference type="SUPFAM" id="SSF110324">
    <property type="entry name" value="Ribosomal L27 protein-like"/>
    <property type="match status" value="1"/>
</dbReference>
<reference evidence="7 8" key="1">
    <citation type="submission" date="2020-08" db="EMBL/GenBank/DDBJ databases">
        <title>Genomic Encyclopedia of Type Strains, Phase IV (KMG-IV): sequencing the most valuable type-strain genomes for metagenomic binning, comparative biology and taxonomic classification.</title>
        <authorList>
            <person name="Goeker M."/>
        </authorList>
    </citation>
    <scope>NUCLEOTIDE SEQUENCE [LARGE SCALE GENOMIC DNA]</scope>
    <source>
        <strain evidence="7 8">DSM 100694</strain>
    </source>
</reference>
<gene>
    <name evidence="5" type="primary">rpmA</name>
    <name evidence="7" type="ORF">GGR08_000299</name>
</gene>
<dbReference type="PANTHER" id="PTHR15893:SF0">
    <property type="entry name" value="LARGE RIBOSOMAL SUBUNIT PROTEIN BL27M"/>
    <property type="match status" value="1"/>
</dbReference>
<evidence type="ECO:0000313" key="8">
    <source>
        <dbReference type="Proteomes" id="UP000585970"/>
    </source>
</evidence>
<evidence type="ECO:0000256" key="3">
    <source>
        <dbReference type="ARBA" id="ARBA00023274"/>
    </source>
</evidence>
<comment type="similarity">
    <text evidence="1 5">Belongs to the bacterial ribosomal protein bL27 family.</text>
</comment>
<evidence type="ECO:0000256" key="6">
    <source>
        <dbReference type="SAM" id="MobiDB-lite"/>
    </source>
</evidence>
<accession>A0A840E1F9</accession>
<dbReference type="PRINTS" id="PR00063">
    <property type="entry name" value="RIBOSOMALL27"/>
</dbReference>
<dbReference type="GO" id="GO:0022625">
    <property type="term" value="C:cytosolic large ribosomal subunit"/>
    <property type="evidence" value="ECO:0007669"/>
    <property type="project" value="TreeGrafter"/>
</dbReference>
<dbReference type="EMBL" id="JACIFE010000001">
    <property type="protein sequence ID" value="MBB4076018.1"/>
    <property type="molecule type" value="Genomic_DNA"/>
</dbReference>
<dbReference type="InterPro" id="IPR018261">
    <property type="entry name" value="Ribosomal_bL27_CS"/>
</dbReference>
<evidence type="ECO:0000256" key="5">
    <source>
        <dbReference type="HAMAP-Rule" id="MF_00539"/>
    </source>
</evidence>
<feature type="region of interest" description="Disordered" evidence="6">
    <location>
        <begin position="1"/>
        <end position="21"/>
    </location>
</feature>
<proteinExistence type="inferred from homology"/>
<dbReference type="NCBIfam" id="TIGR00062">
    <property type="entry name" value="L27"/>
    <property type="match status" value="1"/>
</dbReference>
<evidence type="ECO:0000256" key="2">
    <source>
        <dbReference type="ARBA" id="ARBA00022980"/>
    </source>
</evidence>